<evidence type="ECO:0000313" key="4">
    <source>
        <dbReference type="Proteomes" id="UP000275385"/>
    </source>
</evidence>
<feature type="compositionally biased region" description="Polar residues" evidence="1">
    <location>
        <begin position="28"/>
        <end position="43"/>
    </location>
</feature>
<dbReference type="Proteomes" id="UP000275385">
    <property type="component" value="Unassembled WGS sequence"/>
</dbReference>
<reference evidence="3 4" key="1">
    <citation type="submission" date="2018-08" db="EMBL/GenBank/DDBJ databases">
        <title>Draft genome of the lignicolous fungus Coniochaeta pulveracea.</title>
        <authorList>
            <person name="Borstlap C.J."/>
            <person name="De Witt R.N."/>
            <person name="Botha A."/>
            <person name="Volschenk H."/>
        </authorList>
    </citation>
    <scope>NUCLEOTIDE SEQUENCE [LARGE SCALE GENOMIC DNA]</scope>
    <source>
        <strain evidence="3 4">CAB683</strain>
    </source>
</reference>
<organism evidence="3 4">
    <name type="scientific">Coniochaeta pulveracea</name>
    <dbReference type="NCBI Taxonomy" id="177199"/>
    <lineage>
        <taxon>Eukaryota</taxon>
        <taxon>Fungi</taxon>
        <taxon>Dikarya</taxon>
        <taxon>Ascomycota</taxon>
        <taxon>Pezizomycotina</taxon>
        <taxon>Sordariomycetes</taxon>
        <taxon>Sordariomycetidae</taxon>
        <taxon>Coniochaetales</taxon>
        <taxon>Coniochaetaceae</taxon>
        <taxon>Coniochaeta</taxon>
    </lineage>
</organism>
<name>A0A420XVN1_9PEZI</name>
<feature type="compositionally biased region" description="Basic and acidic residues" evidence="1">
    <location>
        <begin position="363"/>
        <end position="378"/>
    </location>
</feature>
<gene>
    <name evidence="3" type="ORF">DL546_000242</name>
</gene>
<dbReference type="OrthoDB" id="2289918at2759"/>
<feature type="compositionally biased region" description="Low complexity" evidence="1">
    <location>
        <begin position="119"/>
        <end position="137"/>
    </location>
</feature>
<keyword evidence="4" id="KW-1185">Reference proteome</keyword>
<dbReference type="Pfam" id="PF13919">
    <property type="entry name" value="ASXH"/>
    <property type="match status" value="1"/>
</dbReference>
<sequence>MAPSSLAPSSPLSDLSESLFHDQAVSPARSSSSNCRLRATSRTPSPPPPEKVSHHRETAPVALPPSPSAMVNEQVTSESKAESPEMEAGQSDQPLSPRLDASRPGPPPVTEAHPGTGESRPTTPPRSNTTSQPTRPTRASKPRSKTPSSSPPPAANTSKKRKAPIPATAKKLTLTNKKRKASNAKWSIPFVYTDSKSPLVTADLRAILLHPMAWDCLEDEERREIAGMLGLPLAQDGVEEGGGEAKERLPRPDLSYLLNRDEFRTDCRRYQEAIEAEQFDEGWLKEAWIAHERRRRGDFRLFLEGKLERDWGVRGPEEGEDGGEDGEEEGRDVSPKSVEMKSVSGEKRSRETSGSHSTVSTVGERRFTGLKLGLKDEQDGADGIEGQTIEDTVAAV</sequence>
<accession>A0A420XVN1</accession>
<dbReference type="AlphaFoldDB" id="A0A420XVN1"/>
<protein>
    <recommendedName>
        <fullName evidence="2">ASX DEUBAD domain-containing protein</fullName>
    </recommendedName>
</protein>
<dbReference type="STRING" id="177199.A0A420XVN1"/>
<evidence type="ECO:0000313" key="3">
    <source>
        <dbReference type="EMBL" id="RKU39722.1"/>
    </source>
</evidence>
<feature type="domain" description="ASX DEUBAD" evidence="2">
    <location>
        <begin position="177"/>
        <end position="312"/>
    </location>
</feature>
<comment type="caution">
    <text evidence="3">The sequence shown here is derived from an EMBL/GenBank/DDBJ whole genome shotgun (WGS) entry which is preliminary data.</text>
</comment>
<feature type="region of interest" description="Disordered" evidence="1">
    <location>
        <begin position="312"/>
        <end position="396"/>
    </location>
</feature>
<proteinExistence type="predicted"/>
<feature type="compositionally biased region" description="Low complexity" evidence="1">
    <location>
        <begin position="1"/>
        <end position="18"/>
    </location>
</feature>
<evidence type="ECO:0000256" key="1">
    <source>
        <dbReference type="SAM" id="MobiDB-lite"/>
    </source>
</evidence>
<feature type="compositionally biased region" description="Basic and acidic residues" evidence="1">
    <location>
        <begin position="344"/>
        <end position="353"/>
    </location>
</feature>
<feature type="compositionally biased region" description="Acidic residues" evidence="1">
    <location>
        <begin position="318"/>
        <end position="330"/>
    </location>
</feature>
<feature type="region of interest" description="Disordered" evidence="1">
    <location>
        <begin position="1"/>
        <end position="169"/>
    </location>
</feature>
<feature type="compositionally biased region" description="Polar residues" evidence="1">
    <location>
        <begin position="69"/>
        <end position="78"/>
    </location>
</feature>
<dbReference type="InterPro" id="IPR028020">
    <property type="entry name" value="ASX_DEUBAD_dom"/>
</dbReference>
<dbReference type="EMBL" id="QVQW01000161">
    <property type="protein sequence ID" value="RKU39722.1"/>
    <property type="molecule type" value="Genomic_DNA"/>
</dbReference>
<evidence type="ECO:0000259" key="2">
    <source>
        <dbReference type="Pfam" id="PF13919"/>
    </source>
</evidence>